<name>A0A182V2E8_ANOME</name>
<dbReference type="AlphaFoldDB" id="A0A182V2E8"/>
<reference evidence="2" key="1">
    <citation type="submission" date="2020-05" db="UniProtKB">
        <authorList>
            <consortium name="EnsemblMetazoa"/>
        </authorList>
    </citation>
    <scope>IDENTIFICATION</scope>
    <source>
        <strain evidence="2">MAF</strain>
    </source>
</reference>
<keyword evidence="3" id="KW-1185">Reference proteome</keyword>
<evidence type="ECO:0000313" key="3">
    <source>
        <dbReference type="Proteomes" id="UP000075903"/>
    </source>
</evidence>
<protein>
    <submittedName>
        <fullName evidence="2">Uncharacterized protein</fullName>
    </submittedName>
</protein>
<dbReference type="VEuPathDB" id="VectorBase:AMEM007728"/>
<proteinExistence type="predicted"/>
<evidence type="ECO:0000313" key="2">
    <source>
        <dbReference type="EnsemblMetazoa" id="AMEM007728-PA"/>
    </source>
</evidence>
<sequence length="107" mass="12280">MLHPYVQANSEDDQVRRGQYHRRPAKDIACPVSEPEPPGILNTYNSRIPRGHPVRTGFMEIFTRKPQNNIAITCERDAAANLNLRGPVHWEAARLPRVAGRMRENRK</sequence>
<evidence type="ECO:0000256" key="1">
    <source>
        <dbReference type="SAM" id="MobiDB-lite"/>
    </source>
</evidence>
<dbReference type="Proteomes" id="UP000075903">
    <property type="component" value="Unassembled WGS sequence"/>
</dbReference>
<accession>A0A182V2E8</accession>
<organism evidence="2 3">
    <name type="scientific">Anopheles merus</name>
    <name type="common">Mosquito</name>
    <dbReference type="NCBI Taxonomy" id="30066"/>
    <lineage>
        <taxon>Eukaryota</taxon>
        <taxon>Metazoa</taxon>
        <taxon>Ecdysozoa</taxon>
        <taxon>Arthropoda</taxon>
        <taxon>Hexapoda</taxon>
        <taxon>Insecta</taxon>
        <taxon>Pterygota</taxon>
        <taxon>Neoptera</taxon>
        <taxon>Endopterygota</taxon>
        <taxon>Diptera</taxon>
        <taxon>Nematocera</taxon>
        <taxon>Culicoidea</taxon>
        <taxon>Culicidae</taxon>
        <taxon>Anophelinae</taxon>
        <taxon>Anopheles</taxon>
    </lineage>
</organism>
<feature type="region of interest" description="Disordered" evidence="1">
    <location>
        <begin position="1"/>
        <end position="48"/>
    </location>
</feature>
<dbReference type="EnsemblMetazoa" id="AMEM007728-RA">
    <property type="protein sequence ID" value="AMEM007728-PA"/>
    <property type="gene ID" value="AMEM007728"/>
</dbReference>